<dbReference type="Gene3D" id="2.40.50.90">
    <property type="match status" value="1"/>
</dbReference>
<proteinExistence type="inferred from homology"/>
<dbReference type="Proteomes" id="UP000807306">
    <property type="component" value="Unassembled WGS sequence"/>
</dbReference>
<gene>
    <name evidence="11" type="ORF">CPB83DRAFT_853783</name>
</gene>
<keyword evidence="9" id="KW-0472">Membrane</keyword>
<evidence type="ECO:0000313" key="12">
    <source>
        <dbReference type="Proteomes" id="UP000807306"/>
    </source>
</evidence>
<evidence type="ECO:0000259" key="10">
    <source>
        <dbReference type="PROSITE" id="PS50830"/>
    </source>
</evidence>
<dbReference type="GO" id="GO:0004519">
    <property type="term" value="F:endonuclease activity"/>
    <property type="evidence" value="ECO:0007669"/>
    <property type="project" value="UniProtKB-KW"/>
</dbReference>
<keyword evidence="9" id="KW-1133">Transmembrane helix</keyword>
<accession>A0A9P6EGU7</accession>
<evidence type="ECO:0000256" key="9">
    <source>
        <dbReference type="SAM" id="Phobius"/>
    </source>
</evidence>
<dbReference type="GO" id="GO:0016787">
    <property type="term" value="F:hydrolase activity"/>
    <property type="evidence" value="ECO:0007669"/>
    <property type="project" value="UniProtKB-KW"/>
</dbReference>
<dbReference type="GO" id="GO:0016020">
    <property type="term" value="C:membrane"/>
    <property type="evidence" value="ECO:0007669"/>
    <property type="project" value="UniProtKB-SubCell"/>
</dbReference>
<feature type="region of interest" description="Disordered" evidence="8">
    <location>
        <begin position="259"/>
        <end position="301"/>
    </location>
</feature>
<evidence type="ECO:0000256" key="6">
    <source>
        <dbReference type="ARBA" id="ARBA00022801"/>
    </source>
</evidence>
<keyword evidence="4" id="KW-0540">Nuclease</keyword>
<dbReference type="SUPFAM" id="SSF50199">
    <property type="entry name" value="Staphylococcal nuclease"/>
    <property type="match status" value="1"/>
</dbReference>
<keyword evidence="12" id="KW-1185">Reference proteome</keyword>
<evidence type="ECO:0000256" key="1">
    <source>
        <dbReference type="ARBA" id="ARBA00004167"/>
    </source>
</evidence>
<dbReference type="InterPro" id="IPR016071">
    <property type="entry name" value="Staphylococal_nuclease_OB-fold"/>
</dbReference>
<keyword evidence="7" id="KW-0106">Calcium</keyword>
<feature type="compositionally biased region" description="Basic and acidic residues" evidence="8">
    <location>
        <begin position="12"/>
        <end position="22"/>
    </location>
</feature>
<comment type="caution">
    <text evidence="11">The sequence shown here is derived from an EMBL/GenBank/DDBJ whole genome shotgun (WGS) entry which is preliminary data.</text>
</comment>
<dbReference type="PANTHER" id="PTHR12302">
    <property type="entry name" value="EBNA2 BINDING PROTEIN P100"/>
    <property type="match status" value="1"/>
</dbReference>
<evidence type="ECO:0000256" key="5">
    <source>
        <dbReference type="ARBA" id="ARBA00022759"/>
    </source>
</evidence>
<dbReference type="PROSITE" id="PS50830">
    <property type="entry name" value="TNASE_3"/>
    <property type="match status" value="1"/>
</dbReference>
<dbReference type="Pfam" id="PF00565">
    <property type="entry name" value="SNase"/>
    <property type="match status" value="1"/>
</dbReference>
<name>A0A9P6EGU7_9AGAR</name>
<evidence type="ECO:0000313" key="11">
    <source>
        <dbReference type="EMBL" id="KAF9528817.1"/>
    </source>
</evidence>
<keyword evidence="9" id="KW-0812">Transmembrane</keyword>
<feature type="compositionally biased region" description="Basic residues" evidence="8">
    <location>
        <begin position="285"/>
        <end position="301"/>
    </location>
</feature>
<evidence type="ECO:0000256" key="8">
    <source>
        <dbReference type="SAM" id="MobiDB-lite"/>
    </source>
</evidence>
<feature type="compositionally biased region" description="Polar residues" evidence="8">
    <location>
        <begin position="1"/>
        <end position="11"/>
    </location>
</feature>
<dbReference type="GO" id="GO:0005739">
    <property type="term" value="C:mitochondrion"/>
    <property type="evidence" value="ECO:0007669"/>
    <property type="project" value="UniProtKB-SubCell"/>
</dbReference>
<organism evidence="11 12">
    <name type="scientific">Crepidotus variabilis</name>
    <dbReference type="NCBI Taxonomy" id="179855"/>
    <lineage>
        <taxon>Eukaryota</taxon>
        <taxon>Fungi</taxon>
        <taxon>Dikarya</taxon>
        <taxon>Basidiomycota</taxon>
        <taxon>Agaricomycotina</taxon>
        <taxon>Agaricomycetes</taxon>
        <taxon>Agaricomycetidae</taxon>
        <taxon>Agaricales</taxon>
        <taxon>Agaricineae</taxon>
        <taxon>Crepidotaceae</taxon>
        <taxon>Crepidotus</taxon>
    </lineage>
</organism>
<keyword evidence="6" id="KW-0378">Hydrolase</keyword>
<feature type="domain" description="TNase-like" evidence="10">
    <location>
        <begin position="86"/>
        <end position="250"/>
    </location>
</feature>
<dbReference type="EMBL" id="MU157850">
    <property type="protein sequence ID" value="KAF9528817.1"/>
    <property type="molecule type" value="Genomic_DNA"/>
</dbReference>
<comment type="similarity">
    <text evidence="3">Belongs to the LCL3 family.</text>
</comment>
<sequence>MPSLWSYSNEKPSTEKRNEETKNPPLPVNLAKLKAQFDALPPATIALVTFFVGGSSVLATGYMHRRYGKRIVNSQWVTPAHLQRKRWLKGVVTSVGDADNFRLYHTPTIGFIWPLKWKTVPTTTKDLKNETIHIRIAGVDAPEASHFGKPGQPFAAEALTWLRSQILGKVVYCQLLKQDQYGRIVAEVQCSPRFLPGWFFNGKSVAEEMLRAGWGVTYEQAGALYGKIGKEGYMQLEKQAKKAKNGMWKNGTGIESPAEYKRRVASESSTVDKVTPASASGIRPQKSRTRRKSWWKRAFSR</sequence>
<dbReference type="OrthoDB" id="430293at2759"/>
<reference evidence="11" key="1">
    <citation type="submission" date="2020-11" db="EMBL/GenBank/DDBJ databases">
        <authorList>
            <consortium name="DOE Joint Genome Institute"/>
            <person name="Ahrendt S."/>
            <person name="Riley R."/>
            <person name="Andreopoulos W."/>
            <person name="Labutti K."/>
            <person name="Pangilinan J."/>
            <person name="Ruiz-Duenas F.J."/>
            <person name="Barrasa J.M."/>
            <person name="Sanchez-Garcia M."/>
            <person name="Camarero S."/>
            <person name="Miyauchi S."/>
            <person name="Serrano A."/>
            <person name="Linde D."/>
            <person name="Babiker R."/>
            <person name="Drula E."/>
            <person name="Ayuso-Fernandez I."/>
            <person name="Pacheco R."/>
            <person name="Padilla G."/>
            <person name="Ferreira P."/>
            <person name="Barriuso J."/>
            <person name="Kellner H."/>
            <person name="Castanera R."/>
            <person name="Alfaro M."/>
            <person name="Ramirez L."/>
            <person name="Pisabarro A.G."/>
            <person name="Kuo A."/>
            <person name="Tritt A."/>
            <person name="Lipzen A."/>
            <person name="He G."/>
            <person name="Yan M."/>
            <person name="Ng V."/>
            <person name="Cullen D."/>
            <person name="Martin F."/>
            <person name="Rosso M.-N."/>
            <person name="Henrissat B."/>
            <person name="Hibbett D."/>
            <person name="Martinez A.T."/>
            <person name="Grigoriev I.V."/>
        </authorList>
    </citation>
    <scope>NUCLEOTIDE SEQUENCE</scope>
    <source>
        <strain evidence="11">CBS 506.95</strain>
    </source>
</reference>
<evidence type="ECO:0000256" key="4">
    <source>
        <dbReference type="ARBA" id="ARBA00022722"/>
    </source>
</evidence>
<evidence type="ECO:0000256" key="3">
    <source>
        <dbReference type="ARBA" id="ARBA00005435"/>
    </source>
</evidence>
<feature type="region of interest" description="Disordered" evidence="8">
    <location>
        <begin position="1"/>
        <end position="25"/>
    </location>
</feature>
<keyword evidence="5" id="KW-0255">Endonuclease</keyword>
<dbReference type="PANTHER" id="PTHR12302:SF3">
    <property type="entry name" value="SERINE_THREONINE-PROTEIN KINASE 31"/>
    <property type="match status" value="1"/>
</dbReference>
<feature type="transmembrane region" description="Helical" evidence="9">
    <location>
        <begin position="43"/>
        <end position="63"/>
    </location>
</feature>
<dbReference type="AlphaFoldDB" id="A0A9P6EGU7"/>
<comment type="subcellular location">
    <subcellularLocation>
        <location evidence="1">Membrane</location>
        <topology evidence="1">Single-pass membrane protein</topology>
    </subcellularLocation>
    <subcellularLocation>
        <location evidence="2">Mitochondrion</location>
    </subcellularLocation>
</comment>
<dbReference type="InterPro" id="IPR035437">
    <property type="entry name" value="SNase_OB-fold_sf"/>
</dbReference>
<evidence type="ECO:0000256" key="2">
    <source>
        <dbReference type="ARBA" id="ARBA00004173"/>
    </source>
</evidence>
<evidence type="ECO:0000256" key="7">
    <source>
        <dbReference type="ARBA" id="ARBA00022837"/>
    </source>
</evidence>
<dbReference type="SMART" id="SM00318">
    <property type="entry name" value="SNc"/>
    <property type="match status" value="1"/>
</dbReference>
<protein>
    <recommendedName>
        <fullName evidence="10">TNase-like domain-containing protein</fullName>
    </recommendedName>
</protein>